<organism evidence="2">
    <name type="scientific">Oscillatoriales cyanobacterium SpSt-418</name>
    <dbReference type="NCBI Taxonomy" id="2282169"/>
    <lineage>
        <taxon>Bacteria</taxon>
        <taxon>Bacillati</taxon>
        <taxon>Cyanobacteriota</taxon>
        <taxon>Cyanophyceae</taxon>
        <taxon>Oscillatoriophycideae</taxon>
        <taxon>Oscillatoriales</taxon>
    </lineage>
</organism>
<evidence type="ECO:0000313" key="2">
    <source>
        <dbReference type="EMBL" id="HFM96767.1"/>
    </source>
</evidence>
<gene>
    <name evidence="2" type="ORF">ENR64_03190</name>
</gene>
<sequence length="101" mass="10970">MNTESTPDFDTTPESTSGYQTSGYQTTGSGSEQSITGAGTNPWQTDHFSDGYQENIFEQNFGDTPYSESAANPNPHLKGYGKGSAYQPKTERTFSAPELEL</sequence>
<evidence type="ECO:0000256" key="1">
    <source>
        <dbReference type="SAM" id="MobiDB-lite"/>
    </source>
</evidence>
<accession>A0A7C3KCS8</accession>
<feature type="compositionally biased region" description="Polar residues" evidence="1">
    <location>
        <begin position="1"/>
        <end position="46"/>
    </location>
</feature>
<protein>
    <submittedName>
        <fullName evidence="2">Uncharacterized protein</fullName>
    </submittedName>
</protein>
<name>A0A7C3KCS8_9CYAN</name>
<feature type="region of interest" description="Disordered" evidence="1">
    <location>
        <begin position="1"/>
        <end position="101"/>
    </location>
</feature>
<dbReference type="AlphaFoldDB" id="A0A7C3KCS8"/>
<dbReference type="EMBL" id="DSRU01000043">
    <property type="protein sequence ID" value="HFM96767.1"/>
    <property type="molecule type" value="Genomic_DNA"/>
</dbReference>
<comment type="caution">
    <text evidence="2">The sequence shown here is derived from an EMBL/GenBank/DDBJ whole genome shotgun (WGS) entry which is preliminary data.</text>
</comment>
<proteinExistence type="predicted"/>
<reference evidence="2" key="1">
    <citation type="journal article" date="2020" name="mSystems">
        <title>Genome- and Community-Level Interaction Insights into Carbon Utilization and Element Cycling Functions of Hydrothermarchaeota in Hydrothermal Sediment.</title>
        <authorList>
            <person name="Zhou Z."/>
            <person name="Liu Y."/>
            <person name="Xu W."/>
            <person name="Pan J."/>
            <person name="Luo Z.H."/>
            <person name="Li M."/>
        </authorList>
    </citation>
    <scope>NUCLEOTIDE SEQUENCE [LARGE SCALE GENOMIC DNA]</scope>
    <source>
        <strain evidence="2">SpSt-418</strain>
    </source>
</reference>
<feature type="compositionally biased region" description="Polar residues" evidence="1">
    <location>
        <begin position="56"/>
        <end position="72"/>
    </location>
</feature>